<protein>
    <recommendedName>
        <fullName evidence="3">Winged helix DNA-binding protein</fullName>
    </recommendedName>
</protein>
<gene>
    <name evidence="1" type="ORF">FSW04_19020</name>
</gene>
<reference evidence="1 2" key="1">
    <citation type="journal article" date="2018" name="J. Microbiol.">
        <title>Baekduia soli gen. nov., sp. nov., a novel bacterium isolated from the soil of Baekdu Mountain and proposal of a novel family name, Baekduiaceae fam. nov.</title>
        <authorList>
            <person name="An D.S."/>
            <person name="Siddiqi M.Z."/>
            <person name="Kim K.H."/>
            <person name="Yu H.S."/>
            <person name="Im W.T."/>
        </authorList>
    </citation>
    <scope>NUCLEOTIDE SEQUENCE [LARGE SCALE GENOMIC DNA]</scope>
    <source>
        <strain evidence="1 2">BR7-21</strain>
    </source>
</reference>
<proteinExistence type="predicted"/>
<evidence type="ECO:0000313" key="1">
    <source>
        <dbReference type="EMBL" id="QEC50836.1"/>
    </source>
</evidence>
<dbReference type="AlphaFoldDB" id="A0A5B8UCL2"/>
<dbReference type="Proteomes" id="UP000321805">
    <property type="component" value="Chromosome"/>
</dbReference>
<evidence type="ECO:0008006" key="3">
    <source>
        <dbReference type="Google" id="ProtNLM"/>
    </source>
</evidence>
<accession>A0A5B8UCL2</accession>
<dbReference type="KEGG" id="bsol:FSW04_19020"/>
<dbReference type="Gene3D" id="1.10.10.10">
    <property type="entry name" value="Winged helix-like DNA-binding domain superfamily/Winged helix DNA-binding domain"/>
    <property type="match status" value="1"/>
</dbReference>
<dbReference type="OrthoDB" id="122135at2"/>
<evidence type="ECO:0000313" key="2">
    <source>
        <dbReference type="Proteomes" id="UP000321805"/>
    </source>
</evidence>
<name>A0A5B8UCL2_9ACTN</name>
<dbReference type="SUPFAM" id="SSF46785">
    <property type="entry name" value="Winged helix' DNA-binding domain"/>
    <property type="match status" value="1"/>
</dbReference>
<dbReference type="EMBL" id="CP042430">
    <property type="protein sequence ID" value="QEC50836.1"/>
    <property type="molecule type" value="Genomic_DNA"/>
</dbReference>
<organism evidence="1 2">
    <name type="scientific">Baekduia soli</name>
    <dbReference type="NCBI Taxonomy" id="496014"/>
    <lineage>
        <taxon>Bacteria</taxon>
        <taxon>Bacillati</taxon>
        <taxon>Actinomycetota</taxon>
        <taxon>Thermoleophilia</taxon>
        <taxon>Solirubrobacterales</taxon>
        <taxon>Baekduiaceae</taxon>
        <taxon>Baekduia</taxon>
    </lineage>
</organism>
<dbReference type="InterPro" id="IPR036390">
    <property type="entry name" value="WH_DNA-bd_sf"/>
</dbReference>
<keyword evidence="2" id="KW-1185">Reference proteome</keyword>
<sequence length="76" mass="8093">MVSRREDDADRRVKRLALTEAGQAAVSRIAAARLEGLTRLVAPLTPEQRGALSAALAPLLPAHSDPCAAVRPEDPR</sequence>
<dbReference type="InterPro" id="IPR036388">
    <property type="entry name" value="WH-like_DNA-bd_sf"/>
</dbReference>